<proteinExistence type="predicted"/>
<dbReference type="EMBL" id="JAXQNN010000001">
    <property type="protein sequence ID" value="MDZ5711339.1"/>
    <property type="molecule type" value="Genomic_DNA"/>
</dbReference>
<dbReference type="PANTHER" id="PTHR34220:SF7">
    <property type="entry name" value="SENSOR HISTIDINE KINASE YPDA"/>
    <property type="match status" value="1"/>
</dbReference>
<comment type="caution">
    <text evidence="3">The sequence shown here is derived from an EMBL/GenBank/DDBJ whole genome shotgun (WGS) entry which is preliminary data.</text>
</comment>
<dbReference type="Pfam" id="PF02518">
    <property type="entry name" value="HATPase_c"/>
    <property type="match status" value="1"/>
</dbReference>
<keyword evidence="4" id="KW-1185">Reference proteome</keyword>
<dbReference type="RefSeq" id="WP_322420347.1">
    <property type="nucleotide sequence ID" value="NZ_JAXQNN010000001.1"/>
</dbReference>
<organism evidence="3 4">
    <name type="scientific">Jeotgalibacillus haloalkalitolerans</name>
    <dbReference type="NCBI Taxonomy" id="3104292"/>
    <lineage>
        <taxon>Bacteria</taxon>
        <taxon>Bacillati</taxon>
        <taxon>Bacillota</taxon>
        <taxon>Bacilli</taxon>
        <taxon>Bacillales</taxon>
        <taxon>Caryophanaceae</taxon>
        <taxon>Jeotgalibacillus</taxon>
    </lineage>
</organism>
<dbReference type="Gene3D" id="3.30.565.10">
    <property type="entry name" value="Histidine kinase-like ATPase, C-terminal domain"/>
    <property type="match status" value="1"/>
</dbReference>
<dbReference type="InterPro" id="IPR036890">
    <property type="entry name" value="HATPase_C_sf"/>
</dbReference>
<name>A0ABU5KJA6_9BACL</name>
<feature type="domain" description="Histidine kinase/HSP90-like ATPase" evidence="1">
    <location>
        <begin position="109"/>
        <end position="203"/>
    </location>
</feature>
<sequence length="209" mass="24188">MRKQLEDTLEARWLQAQIQPHFIFNTLNSISALSDIDPIKMQHLIGHFSDLLRSKFDTGSLNRFTSLQEELSITESYLFIEKVRFGKRLKIIWDIDEDISEFFQPTLTIQPIVENALKHGVVKQTRGDTIEVRAEKDQYNMKITIKDDGIGMKKETVDYLNTMKFEESHRIGITNTNRRLKKAFGKGLRIKSEVGAGTEVSFIIFRSYG</sequence>
<protein>
    <submittedName>
        <fullName evidence="3">Histidine kinase</fullName>
    </submittedName>
</protein>
<dbReference type="SUPFAM" id="SSF55874">
    <property type="entry name" value="ATPase domain of HSP90 chaperone/DNA topoisomerase II/histidine kinase"/>
    <property type="match status" value="1"/>
</dbReference>
<dbReference type="PANTHER" id="PTHR34220">
    <property type="entry name" value="SENSOR HISTIDINE KINASE YPDA"/>
    <property type="match status" value="1"/>
</dbReference>
<reference evidence="3 4" key="1">
    <citation type="submission" date="2023-12" db="EMBL/GenBank/DDBJ databases">
        <title>Jeotgalibacillus haloalkaliphilus sp. nov., a novel salt-tolerant bacteria, isolated from the estuary of the Fenhe River into the Yellow River.</title>
        <authorList>
            <person name="Li Y."/>
        </authorList>
    </citation>
    <scope>NUCLEOTIDE SEQUENCE [LARGE SCALE GENOMIC DNA]</scope>
    <source>
        <strain evidence="3 4">HH7-29</strain>
    </source>
</reference>
<feature type="domain" description="Signal transduction histidine kinase internal region" evidence="2">
    <location>
        <begin position="10"/>
        <end position="89"/>
    </location>
</feature>
<dbReference type="InterPro" id="IPR010559">
    <property type="entry name" value="Sig_transdc_His_kin_internal"/>
</dbReference>
<accession>A0ABU5KJA6</accession>
<dbReference type="Pfam" id="PF06580">
    <property type="entry name" value="His_kinase"/>
    <property type="match status" value="1"/>
</dbReference>
<evidence type="ECO:0000313" key="3">
    <source>
        <dbReference type="EMBL" id="MDZ5711339.1"/>
    </source>
</evidence>
<keyword evidence="3" id="KW-0418">Kinase</keyword>
<dbReference type="Proteomes" id="UP001292084">
    <property type="component" value="Unassembled WGS sequence"/>
</dbReference>
<dbReference type="GO" id="GO:0016301">
    <property type="term" value="F:kinase activity"/>
    <property type="evidence" value="ECO:0007669"/>
    <property type="project" value="UniProtKB-KW"/>
</dbReference>
<evidence type="ECO:0000313" key="4">
    <source>
        <dbReference type="Proteomes" id="UP001292084"/>
    </source>
</evidence>
<keyword evidence="3" id="KW-0808">Transferase</keyword>
<evidence type="ECO:0000259" key="2">
    <source>
        <dbReference type="Pfam" id="PF06580"/>
    </source>
</evidence>
<dbReference type="InterPro" id="IPR003594">
    <property type="entry name" value="HATPase_dom"/>
</dbReference>
<evidence type="ECO:0000259" key="1">
    <source>
        <dbReference type="Pfam" id="PF02518"/>
    </source>
</evidence>
<dbReference type="InterPro" id="IPR050640">
    <property type="entry name" value="Bact_2-comp_sensor_kinase"/>
</dbReference>
<gene>
    <name evidence="3" type="ORF">UFB30_03845</name>
</gene>